<keyword evidence="4 7" id="KW-0812">Transmembrane</keyword>
<feature type="transmembrane region" description="Helical" evidence="7">
    <location>
        <begin position="142"/>
        <end position="166"/>
    </location>
</feature>
<keyword evidence="6 7" id="KW-0472">Membrane</keyword>
<dbReference type="PROSITE" id="PS50928">
    <property type="entry name" value="ABC_TM1"/>
    <property type="match status" value="1"/>
</dbReference>
<keyword evidence="2 7" id="KW-0813">Transport</keyword>
<evidence type="ECO:0000256" key="2">
    <source>
        <dbReference type="ARBA" id="ARBA00022448"/>
    </source>
</evidence>
<name>A0ABT2HNX9_9MICC</name>
<comment type="caution">
    <text evidence="9">The sequence shown here is derived from an EMBL/GenBank/DDBJ whole genome shotgun (WGS) entry which is preliminary data.</text>
</comment>
<accession>A0ABT2HNX9</accession>
<dbReference type="PANTHER" id="PTHR43163:SF6">
    <property type="entry name" value="DIPEPTIDE TRANSPORT SYSTEM PERMEASE PROTEIN DPPB-RELATED"/>
    <property type="match status" value="1"/>
</dbReference>
<dbReference type="RefSeq" id="WP_044493790.1">
    <property type="nucleotide sequence ID" value="NZ_CABKSP010000002.1"/>
</dbReference>
<evidence type="ECO:0000259" key="8">
    <source>
        <dbReference type="PROSITE" id="PS50928"/>
    </source>
</evidence>
<dbReference type="EMBL" id="JALXMO010000005">
    <property type="protein sequence ID" value="MCT1606371.1"/>
    <property type="molecule type" value="Genomic_DNA"/>
</dbReference>
<feature type="transmembrane region" description="Helical" evidence="7">
    <location>
        <begin position="104"/>
        <end position="130"/>
    </location>
</feature>
<dbReference type="Pfam" id="PF00528">
    <property type="entry name" value="BPD_transp_1"/>
    <property type="match status" value="1"/>
</dbReference>
<evidence type="ECO:0000256" key="5">
    <source>
        <dbReference type="ARBA" id="ARBA00022989"/>
    </source>
</evidence>
<proteinExistence type="inferred from homology"/>
<evidence type="ECO:0000256" key="4">
    <source>
        <dbReference type="ARBA" id="ARBA00022692"/>
    </source>
</evidence>
<comment type="subcellular location">
    <subcellularLocation>
        <location evidence="1 7">Cell membrane</location>
        <topology evidence="1 7">Multi-pass membrane protein</topology>
    </subcellularLocation>
</comment>
<protein>
    <submittedName>
        <fullName evidence="9">ABC transporter permease</fullName>
    </submittedName>
</protein>
<sequence>MSRSHYILKRIGHALLVMGLTYLLVWTIIFLMPGDPVRNRLDNPQNPVPPEVAEHIIRYYELDRSGLEQLLLSVTRLFQGDLGYSLANGIPVTELLAQGIQSTFLLAALGLAATLVISAAVALTAVFAPWGPVRSAAAVIPLLSLSAPTFLVGLLLLQVFAYQLGWFSSIRDEGLKSLLLPAVNLGIAASPPITRVLIQGLSDAQRKPFVNVLRAKGLSEAAVAAHVVKNGSIPTVTLLGLTAGGLLTGSVITEVVFSRTGLGYITDQAVRAQDGPVVLGVVMLVAGIVTVFNLLTDLLYPAIDPRIEIYDKSSGRGAAQEKTREKVDS</sequence>
<gene>
    <name evidence="9" type="ORF">M3B43_03330</name>
</gene>
<evidence type="ECO:0000256" key="6">
    <source>
        <dbReference type="ARBA" id="ARBA00023136"/>
    </source>
</evidence>
<organism evidence="9 10">
    <name type="scientific">Nesterenkonia massiliensis</name>
    <dbReference type="NCBI Taxonomy" id="1232429"/>
    <lineage>
        <taxon>Bacteria</taxon>
        <taxon>Bacillati</taxon>
        <taxon>Actinomycetota</taxon>
        <taxon>Actinomycetes</taxon>
        <taxon>Micrococcales</taxon>
        <taxon>Micrococcaceae</taxon>
        <taxon>Nesterenkonia</taxon>
    </lineage>
</organism>
<keyword evidence="5 7" id="KW-1133">Transmembrane helix</keyword>
<dbReference type="Gene3D" id="1.10.3720.10">
    <property type="entry name" value="MetI-like"/>
    <property type="match status" value="1"/>
</dbReference>
<evidence type="ECO:0000256" key="1">
    <source>
        <dbReference type="ARBA" id="ARBA00004651"/>
    </source>
</evidence>
<dbReference type="InterPro" id="IPR000515">
    <property type="entry name" value="MetI-like"/>
</dbReference>
<feature type="transmembrane region" description="Helical" evidence="7">
    <location>
        <begin position="12"/>
        <end position="32"/>
    </location>
</feature>
<feature type="transmembrane region" description="Helical" evidence="7">
    <location>
        <begin position="277"/>
        <end position="300"/>
    </location>
</feature>
<dbReference type="InterPro" id="IPR035906">
    <property type="entry name" value="MetI-like_sf"/>
</dbReference>
<evidence type="ECO:0000313" key="9">
    <source>
        <dbReference type="EMBL" id="MCT1606371.1"/>
    </source>
</evidence>
<comment type="similarity">
    <text evidence="7">Belongs to the binding-protein-dependent transport system permease family.</text>
</comment>
<feature type="domain" description="ABC transmembrane type-1" evidence="8">
    <location>
        <begin position="100"/>
        <end position="300"/>
    </location>
</feature>
<keyword evidence="10" id="KW-1185">Reference proteome</keyword>
<evidence type="ECO:0000256" key="3">
    <source>
        <dbReference type="ARBA" id="ARBA00022475"/>
    </source>
</evidence>
<dbReference type="PANTHER" id="PTHR43163">
    <property type="entry name" value="DIPEPTIDE TRANSPORT SYSTEM PERMEASE PROTEIN DPPB-RELATED"/>
    <property type="match status" value="1"/>
</dbReference>
<dbReference type="Proteomes" id="UP001205046">
    <property type="component" value="Unassembled WGS sequence"/>
</dbReference>
<feature type="transmembrane region" description="Helical" evidence="7">
    <location>
        <begin position="236"/>
        <end position="257"/>
    </location>
</feature>
<evidence type="ECO:0000313" key="10">
    <source>
        <dbReference type="Proteomes" id="UP001205046"/>
    </source>
</evidence>
<evidence type="ECO:0000256" key="7">
    <source>
        <dbReference type="RuleBase" id="RU363032"/>
    </source>
</evidence>
<keyword evidence="3" id="KW-1003">Cell membrane</keyword>
<reference evidence="9 10" key="1">
    <citation type="submission" date="2022-04" db="EMBL/GenBank/DDBJ databases">
        <title>Human microbiome associated bacterial genomes.</title>
        <authorList>
            <person name="Sandstrom S."/>
            <person name="Salamzade R."/>
            <person name="Kalan L.R."/>
        </authorList>
    </citation>
    <scope>NUCLEOTIDE SEQUENCE [LARGE SCALE GENOMIC DNA]</scope>
    <source>
        <strain evidence="10">p3-SID767</strain>
    </source>
</reference>
<dbReference type="SUPFAM" id="SSF161098">
    <property type="entry name" value="MetI-like"/>
    <property type="match status" value="1"/>
</dbReference>